<feature type="domain" description="GGDEF" evidence="4">
    <location>
        <begin position="186"/>
        <end position="319"/>
    </location>
</feature>
<dbReference type="SMART" id="SM00091">
    <property type="entry name" value="PAS"/>
    <property type="match status" value="1"/>
</dbReference>
<dbReference type="PROSITE" id="PS50112">
    <property type="entry name" value="PAS"/>
    <property type="match status" value="1"/>
</dbReference>
<dbReference type="SUPFAM" id="SSF141868">
    <property type="entry name" value="EAL domain-like"/>
    <property type="match status" value="1"/>
</dbReference>
<dbReference type="RefSeq" id="WP_183347743.1">
    <property type="nucleotide sequence ID" value="NZ_BLXY01000004.1"/>
</dbReference>
<dbReference type="PROSITE" id="PS50883">
    <property type="entry name" value="EAL"/>
    <property type="match status" value="1"/>
</dbReference>
<dbReference type="SMART" id="SM00052">
    <property type="entry name" value="EAL"/>
    <property type="match status" value="1"/>
</dbReference>
<dbReference type="CDD" id="cd01948">
    <property type="entry name" value="EAL"/>
    <property type="match status" value="1"/>
</dbReference>
<proteinExistence type="predicted"/>
<dbReference type="InterPro" id="IPR029787">
    <property type="entry name" value="Nucleotide_cyclase"/>
</dbReference>
<evidence type="ECO:0000259" key="1">
    <source>
        <dbReference type="PROSITE" id="PS50112"/>
    </source>
</evidence>
<evidence type="ECO:0000313" key="8">
    <source>
        <dbReference type="Proteomes" id="UP000831485"/>
    </source>
</evidence>
<dbReference type="AlphaFoldDB" id="A0A6V8MZG5"/>
<feature type="domain" description="EAL" evidence="3">
    <location>
        <begin position="328"/>
        <end position="581"/>
    </location>
</feature>
<reference evidence="5" key="2">
    <citation type="journal article" date="2021" name="Int. J. Syst. Evol. Microbiol.">
        <title>Geomonas silvestris sp. nov., Geomonas paludis sp. nov. and Geomonas limicola sp. nov., isolated from terrestrial environments, and emended description of the genus Geomonas.</title>
        <authorList>
            <person name="Itoh H."/>
            <person name="Xu Z."/>
            <person name="Masuda Y."/>
            <person name="Ushijima N."/>
            <person name="Hayakawa C."/>
            <person name="Shiratori Y."/>
            <person name="Senoo K."/>
        </authorList>
    </citation>
    <scope>NUCLEOTIDE SEQUENCE</scope>
    <source>
        <strain evidence="5">Red736</strain>
    </source>
</reference>
<dbReference type="SMART" id="SM00267">
    <property type="entry name" value="GGDEF"/>
    <property type="match status" value="1"/>
</dbReference>
<dbReference type="Pfam" id="PF00990">
    <property type="entry name" value="GGDEF"/>
    <property type="match status" value="1"/>
</dbReference>
<dbReference type="PROSITE" id="PS50887">
    <property type="entry name" value="GGDEF"/>
    <property type="match status" value="1"/>
</dbReference>
<feature type="domain" description="PAS" evidence="1">
    <location>
        <begin position="31"/>
        <end position="86"/>
    </location>
</feature>
<dbReference type="Proteomes" id="UP000831485">
    <property type="component" value="Chromosome"/>
</dbReference>
<dbReference type="InterPro" id="IPR001633">
    <property type="entry name" value="EAL_dom"/>
</dbReference>
<dbReference type="InterPro" id="IPR035965">
    <property type="entry name" value="PAS-like_dom_sf"/>
</dbReference>
<dbReference type="Gene3D" id="3.20.20.450">
    <property type="entry name" value="EAL domain"/>
    <property type="match status" value="1"/>
</dbReference>
<evidence type="ECO:0000259" key="3">
    <source>
        <dbReference type="PROSITE" id="PS50883"/>
    </source>
</evidence>
<name>A0A6V8MZG5_9BACT</name>
<evidence type="ECO:0000259" key="4">
    <source>
        <dbReference type="PROSITE" id="PS50887"/>
    </source>
</evidence>
<dbReference type="Proteomes" id="UP000568888">
    <property type="component" value="Unassembled WGS sequence"/>
</dbReference>
<evidence type="ECO:0000313" key="6">
    <source>
        <dbReference type="EMBL" id="UPU34995.1"/>
    </source>
</evidence>
<dbReference type="PANTHER" id="PTHR44757:SF2">
    <property type="entry name" value="BIOFILM ARCHITECTURE MAINTENANCE PROTEIN MBAA"/>
    <property type="match status" value="1"/>
</dbReference>
<sequence length="594" mass="65461">MHDAANDPPRCLQLGSGPLQLLNQLQQDEERLAMLKEAIDLLPIAAGITISDRDGKIVYVNQAEAEMHGYACGELVGRPARVLAPEGNGPGRRINQRTAGLWKREGLNARKDGKIFPVQLTSLPIRNAGGDYLGMLTACEDMTQKKLCEQQLETLAYYDSVTKLPNRALLMDRLHQALALAQRERRELALLFLDLDNFKDLNSSRGHEVGDKFLQQVATRLAGCLCESNTLARLGGDEFVIVINPVRGEEGVAATAARLQALFAEPFLIDGEEIYGSTSIGIALFPEDGRDVESLLRSADAALYQAKSGGKAGYQFFSQEMNQVNMRRVALENGMRQGLARGEFYLYFQPQWDLKSLRLTGAEALLRWHSAEFGLVGPDEFIPIAESCGFIFDLGDLVLREACLHAVQWDAFFPGLKVAVNISGRQFRQPDFLETVACVIEETGVRPSSLELEFTESVIMERAEKNIHALQALKNMGVRLSIDDFGTGYSSLNYLKHFPIDAIKIDRSFIAELVTDSDDAAIAEAIISMAHSLKLKVIAEGVESDAQLDFLVERCCDEAQGFYFAPPMPGEDFTGYVKRFAAPDDASKPLSVAG</sequence>
<dbReference type="Gene3D" id="3.30.450.20">
    <property type="entry name" value="PAS domain"/>
    <property type="match status" value="1"/>
</dbReference>
<gene>
    <name evidence="5" type="ORF">GMPD_24680</name>
    <name evidence="6" type="ORF">M1B72_16275</name>
</gene>
<dbReference type="NCBIfam" id="TIGR00229">
    <property type="entry name" value="sensory_box"/>
    <property type="match status" value="1"/>
</dbReference>
<dbReference type="EMBL" id="CP096574">
    <property type="protein sequence ID" value="UPU34995.1"/>
    <property type="molecule type" value="Genomic_DNA"/>
</dbReference>
<dbReference type="InterPro" id="IPR043128">
    <property type="entry name" value="Rev_trsase/Diguanyl_cyclase"/>
</dbReference>
<dbReference type="PANTHER" id="PTHR44757">
    <property type="entry name" value="DIGUANYLATE CYCLASE DGCP"/>
    <property type="match status" value="1"/>
</dbReference>
<keyword evidence="8" id="KW-1185">Reference proteome</keyword>
<evidence type="ECO:0000313" key="5">
    <source>
        <dbReference type="EMBL" id="GFO64549.1"/>
    </source>
</evidence>
<dbReference type="Pfam" id="PF00563">
    <property type="entry name" value="EAL"/>
    <property type="match status" value="1"/>
</dbReference>
<evidence type="ECO:0000259" key="2">
    <source>
        <dbReference type="PROSITE" id="PS50113"/>
    </source>
</evidence>
<evidence type="ECO:0000313" key="7">
    <source>
        <dbReference type="Proteomes" id="UP000568888"/>
    </source>
</evidence>
<dbReference type="PROSITE" id="PS50113">
    <property type="entry name" value="PAC"/>
    <property type="match status" value="1"/>
</dbReference>
<dbReference type="InterPro" id="IPR000014">
    <property type="entry name" value="PAS"/>
</dbReference>
<reference evidence="7" key="1">
    <citation type="submission" date="2020-06" db="EMBL/GenBank/DDBJ databases">
        <title>Draft genomic sequecing of Geomonas sp. Red736.</title>
        <authorList>
            <person name="Itoh H."/>
            <person name="Xu Z.X."/>
            <person name="Ushijima N."/>
            <person name="Masuda Y."/>
            <person name="Shiratori Y."/>
            <person name="Senoo K."/>
        </authorList>
    </citation>
    <scope>NUCLEOTIDE SEQUENCE [LARGE SCALE GENOMIC DNA]</scope>
    <source>
        <strain evidence="7">Red736</strain>
    </source>
</reference>
<dbReference type="Pfam" id="PF13426">
    <property type="entry name" value="PAS_9"/>
    <property type="match status" value="1"/>
</dbReference>
<dbReference type="CDD" id="cd01949">
    <property type="entry name" value="GGDEF"/>
    <property type="match status" value="1"/>
</dbReference>
<dbReference type="SUPFAM" id="SSF55073">
    <property type="entry name" value="Nucleotide cyclase"/>
    <property type="match status" value="1"/>
</dbReference>
<accession>A0A6V8MZG5</accession>
<dbReference type="SUPFAM" id="SSF55785">
    <property type="entry name" value="PYP-like sensor domain (PAS domain)"/>
    <property type="match status" value="1"/>
</dbReference>
<dbReference type="FunFam" id="3.20.20.450:FF:000001">
    <property type="entry name" value="Cyclic di-GMP phosphodiesterase yahA"/>
    <property type="match status" value="1"/>
</dbReference>
<dbReference type="InterPro" id="IPR035919">
    <property type="entry name" value="EAL_sf"/>
</dbReference>
<dbReference type="InterPro" id="IPR000700">
    <property type="entry name" value="PAS-assoc_C"/>
</dbReference>
<dbReference type="EMBL" id="BLXY01000004">
    <property type="protein sequence ID" value="GFO64549.1"/>
    <property type="molecule type" value="Genomic_DNA"/>
</dbReference>
<reference evidence="6" key="3">
    <citation type="submission" date="2022-04" db="EMBL/GenBank/DDBJ databases">
        <authorList>
            <person name="Liu G."/>
        </authorList>
    </citation>
    <scope>NUCLEOTIDE SEQUENCE</scope>
    <source>
        <strain evidence="6">RG22</strain>
    </source>
</reference>
<protein>
    <submittedName>
        <fullName evidence="6">EAL domain-containing protein</fullName>
    </submittedName>
</protein>
<dbReference type="InterPro" id="IPR000160">
    <property type="entry name" value="GGDEF_dom"/>
</dbReference>
<feature type="domain" description="PAC" evidence="2">
    <location>
        <begin position="102"/>
        <end position="154"/>
    </location>
</feature>
<dbReference type="NCBIfam" id="TIGR00254">
    <property type="entry name" value="GGDEF"/>
    <property type="match status" value="1"/>
</dbReference>
<dbReference type="InterPro" id="IPR052155">
    <property type="entry name" value="Biofilm_reg_signaling"/>
</dbReference>
<organism evidence="5 7">
    <name type="scientific">Geomonas paludis</name>
    <dbReference type="NCBI Taxonomy" id="2740185"/>
    <lineage>
        <taxon>Bacteria</taxon>
        <taxon>Pseudomonadati</taxon>
        <taxon>Thermodesulfobacteriota</taxon>
        <taxon>Desulfuromonadia</taxon>
        <taxon>Geobacterales</taxon>
        <taxon>Geobacteraceae</taxon>
        <taxon>Geomonas</taxon>
    </lineage>
</organism>
<dbReference type="CDD" id="cd00130">
    <property type="entry name" value="PAS"/>
    <property type="match status" value="1"/>
</dbReference>
<dbReference type="Gene3D" id="3.30.70.270">
    <property type="match status" value="1"/>
</dbReference>